<dbReference type="AlphaFoldDB" id="A0A2M8G1F9"/>
<reference evidence="2" key="1">
    <citation type="submission" date="2017-09" db="EMBL/GenBank/DDBJ databases">
        <title>Depth-based differentiation of microbial function through sediment-hosted aquifers and enrichment of novel symbionts in the deep terrestrial subsurface.</title>
        <authorList>
            <person name="Probst A.J."/>
            <person name="Ladd B."/>
            <person name="Jarett J.K."/>
            <person name="Geller-Mcgrath D.E."/>
            <person name="Sieber C.M.K."/>
            <person name="Emerson J.B."/>
            <person name="Anantharaman K."/>
            <person name="Thomas B.C."/>
            <person name="Malmstrom R."/>
            <person name="Stieglmeier M."/>
            <person name="Klingl A."/>
            <person name="Woyke T."/>
            <person name="Ryan C.M."/>
            <person name="Banfield J.F."/>
        </authorList>
    </citation>
    <scope>NUCLEOTIDE SEQUENCE [LARGE SCALE GENOMIC DNA]</scope>
</reference>
<evidence type="ECO:0000313" key="1">
    <source>
        <dbReference type="EMBL" id="PJC65483.1"/>
    </source>
</evidence>
<organism evidence="1 2">
    <name type="scientific">Candidatus Colwellbacteria bacterium CG_4_9_14_0_2_um_filter_50_12</name>
    <dbReference type="NCBI Taxonomy" id="1974538"/>
    <lineage>
        <taxon>Bacteria</taxon>
        <taxon>Candidatus Colwelliibacteriota</taxon>
    </lineage>
</organism>
<dbReference type="EMBL" id="PFQX01000017">
    <property type="protein sequence ID" value="PJC65483.1"/>
    <property type="molecule type" value="Genomic_DNA"/>
</dbReference>
<proteinExistence type="predicted"/>
<gene>
    <name evidence="1" type="ORF">CO020_00400</name>
</gene>
<dbReference type="Proteomes" id="UP000229674">
    <property type="component" value="Unassembled WGS sequence"/>
</dbReference>
<sequence>MPKTSKAGSLKLDVRDEIRKVIDLTDRRVKDIDEWRNVWERITILHDRRQRASAEEFLMDAINMVKFPFQAGLALFNDGFATCVNHGKKAKAIEAAHCSRKELMGNGFTLSLGRGAMWCGVRIMRDAVERSRKDPVYRQRILESSVARLLEGYGDQEYLTPQDRHYRRIAFGRKLSALDAGSLKQWLVKVS</sequence>
<name>A0A2M8G1F9_9BACT</name>
<evidence type="ECO:0000313" key="2">
    <source>
        <dbReference type="Proteomes" id="UP000229674"/>
    </source>
</evidence>
<comment type="caution">
    <text evidence="1">The sequence shown here is derived from an EMBL/GenBank/DDBJ whole genome shotgun (WGS) entry which is preliminary data.</text>
</comment>
<protein>
    <submittedName>
        <fullName evidence="1">Uncharacterized protein</fullName>
    </submittedName>
</protein>
<accession>A0A2M8G1F9</accession>